<dbReference type="AlphaFoldDB" id="A0A0Q3T311"/>
<reference evidence="12 14" key="2">
    <citation type="submission" date="2017-02" db="EMBL/GenBank/DDBJ databases">
        <authorList>
            <person name="Peterson S.W."/>
        </authorList>
    </citation>
    <scope>NUCLEOTIDE SEQUENCE [LARGE SCALE GENOMIC DNA]</scope>
    <source>
        <strain evidence="12 14">DSM 9653</strain>
    </source>
</reference>
<dbReference type="InterPro" id="IPR035906">
    <property type="entry name" value="MetI-like_sf"/>
</dbReference>
<comment type="subcellular location">
    <subcellularLocation>
        <location evidence="1 9">Cell membrane</location>
        <topology evidence="1 9">Multi-pass membrane protein</topology>
    </subcellularLocation>
</comment>
<feature type="transmembrane region" description="Helical" evidence="9">
    <location>
        <begin position="12"/>
        <end position="38"/>
    </location>
</feature>
<feature type="transmembrane region" description="Helical" evidence="9">
    <location>
        <begin position="80"/>
        <end position="103"/>
    </location>
</feature>
<organism evidence="11 13">
    <name type="scientific">Bosea thiooxidans</name>
    <dbReference type="NCBI Taxonomy" id="53254"/>
    <lineage>
        <taxon>Bacteria</taxon>
        <taxon>Pseudomonadati</taxon>
        <taxon>Pseudomonadota</taxon>
        <taxon>Alphaproteobacteria</taxon>
        <taxon>Hyphomicrobiales</taxon>
        <taxon>Boseaceae</taxon>
        <taxon>Bosea</taxon>
    </lineage>
</organism>
<dbReference type="GO" id="GO:0015833">
    <property type="term" value="P:peptide transport"/>
    <property type="evidence" value="ECO:0007669"/>
    <property type="project" value="UniProtKB-KW"/>
</dbReference>
<keyword evidence="3" id="KW-1003">Cell membrane</keyword>
<evidence type="ECO:0000256" key="2">
    <source>
        <dbReference type="ARBA" id="ARBA00022448"/>
    </source>
</evidence>
<keyword evidence="13" id="KW-1185">Reference proteome</keyword>
<dbReference type="STRING" id="53254.SAMN05660750_02693"/>
<dbReference type="PROSITE" id="PS50928">
    <property type="entry name" value="ABC_TM1"/>
    <property type="match status" value="1"/>
</dbReference>
<dbReference type="RefSeq" id="WP_055726621.1">
    <property type="nucleotide sequence ID" value="NZ_FUYX01000006.1"/>
</dbReference>
<dbReference type="OrthoDB" id="9766870at2"/>
<keyword evidence="2 9" id="KW-0813">Transport</keyword>
<feature type="transmembrane region" description="Helical" evidence="9">
    <location>
        <begin position="241"/>
        <end position="264"/>
    </location>
</feature>
<keyword evidence="7 9" id="KW-1133">Transmembrane helix</keyword>
<dbReference type="Proteomes" id="UP000051562">
    <property type="component" value="Unassembled WGS sequence"/>
</dbReference>
<dbReference type="Pfam" id="PF00528">
    <property type="entry name" value="BPD_transp_1"/>
    <property type="match status" value="1"/>
</dbReference>
<evidence type="ECO:0000256" key="6">
    <source>
        <dbReference type="ARBA" id="ARBA00022927"/>
    </source>
</evidence>
<dbReference type="InterPro" id="IPR025966">
    <property type="entry name" value="OppC_N"/>
</dbReference>
<evidence type="ECO:0000256" key="7">
    <source>
        <dbReference type="ARBA" id="ARBA00022989"/>
    </source>
</evidence>
<evidence type="ECO:0000256" key="3">
    <source>
        <dbReference type="ARBA" id="ARBA00022475"/>
    </source>
</evidence>
<dbReference type="GO" id="GO:0005886">
    <property type="term" value="C:plasma membrane"/>
    <property type="evidence" value="ECO:0007669"/>
    <property type="project" value="UniProtKB-SubCell"/>
</dbReference>
<dbReference type="InterPro" id="IPR000515">
    <property type="entry name" value="MetI-like"/>
</dbReference>
<dbReference type="PANTHER" id="PTHR43386:SF1">
    <property type="entry name" value="D,D-DIPEPTIDE TRANSPORT SYSTEM PERMEASE PROTEIN DDPC-RELATED"/>
    <property type="match status" value="1"/>
</dbReference>
<gene>
    <name evidence="11" type="ORF">ARD30_07900</name>
    <name evidence="12" type="ORF">SAMN05660750_02693</name>
</gene>
<keyword evidence="6" id="KW-0653">Protein transport</keyword>
<evidence type="ECO:0000256" key="8">
    <source>
        <dbReference type="ARBA" id="ARBA00023136"/>
    </source>
</evidence>
<accession>A0A0Q3T311</accession>
<dbReference type="Pfam" id="PF12911">
    <property type="entry name" value="OppC_N"/>
    <property type="match status" value="1"/>
</dbReference>
<evidence type="ECO:0000256" key="9">
    <source>
        <dbReference type="RuleBase" id="RU363032"/>
    </source>
</evidence>
<feature type="transmembrane region" description="Helical" evidence="9">
    <location>
        <begin position="115"/>
        <end position="135"/>
    </location>
</feature>
<evidence type="ECO:0000313" key="11">
    <source>
        <dbReference type="EMBL" id="KQK32066.1"/>
    </source>
</evidence>
<dbReference type="Proteomes" id="UP000190130">
    <property type="component" value="Unassembled WGS sequence"/>
</dbReference>
<evidence type="ECO:0000256" key="1">
    <source>
        <dbReference type="ARBA" id="ARBA00004651"/>
    </source>
</evidence>
<protein>
    <submittedName>
        <fullName evidence="11">ABC transporter permease</fullName>
    </submittedName>
    <submittedName>
        <fullName evidence="12">Peptide/nickel transport system permease protein</fullName>
    </submittedName>
</protein>
<evidence type="ECO:0000313" key="12">
    <source>
        <dbReference type="EMBL" id="SKB85624.1"/>
    </source>
</evidence>
<dbReference type="PANTHER" id="PTHR43386">
    <property type="entry name" value="OLIGOPEPTIDE TRANSPORT SYSTEM PERMEASE PROTEIN APPC"/>
    <property type="match status" value="1"/>
</dbReference>
<dbReference type="GO" id="GO:0055085">
    <property type="term" value="P:transmembrane transport"/>
    <property type="evidence" value="ECO:0007669"/>
    <property type="project" value="InterPro"/>
</dbReference>
<evidence type="ECO:0000313" key="14">
    <source>
        <dbReference type="Proteomes" id="UP000190130"/>
    </source>
</evidence>
<proteinExistence type="inferred from homology"/>
<dbReference type="EMBL" id="LMAR01000007">
    <property type="protein sequence ID" value="KQK32066.1"/>
    <property type="molecule type" value="Genomic_DNA"/>
</dbReference>
<comment type="similarity">
    <text evidence="9">Belongs to the binding-protein-dependent transport system permease family.</text>
</comment>
<reference evidence="11 13" key="1">
    <citation type="submission" date="2015-10" db="EMBL/GenBank/DDBJ databases">
        <title>Draft genome of Bosea thiooxidans.</title>
        <authorList>
            <person name="Wang X."/>
        </authorList>
    </citation>
    <scope>NUCLEOTIDE SEQUENCE [LARGE SCALE GENOMIC DNA]</scope>
    <source>
        <strain evidence="11 13">CGMCC 9174</strain>
    </source>
</reference>
<dbReference type="EMBL" id="FUYX01000006">
    <property type="protein sequence ID" value="SKB85624.1"/>
    <property type="molecule type" value="Genomic_DNA"/>
</dbReference>
<dbReference type="SUPFAM" id="SSF161098">
    <property type="entry name" value="MetI-like"/>
    <property type="match status" value="1"/>
</dbReference>
<feature type="transmembrane region" description="Helical" evidence="9">
    <location>
        <begin position="197"/>
        <end position="221"/>
    </location>
</feature>
<sequence>MSALAEFWRRFSLNAAAVVGLVFLLLIVAAAIFGPALYPVDPYDMIGRPSQPPSARFPLGTDVSGRDILAGLIGGARVSLLIGLVASLGATVLGVAVGALAGYRGGWIDAVLMRLTDFFLTIPSFVLAVVIIAIFGPSIVTVTAAIAVVSWPPVARLARAEFMSQRDREYVQACRALGMSGLEIATRQIMPNALPPVIVVSSLLVATAILTESGLSFLGLADPDLISWGYMIGVGRTVLRTAWWMPAIPGLAILITVLCINLVGEGLNDALNPRLRQR</sequence>
<dbReference type="InterPro" id="IPR050366">
    <property type="entry name" value="BP-dependent_transpt_permease"/>
</dbReference>
<keyword evidence="5" id="KW-0571">Peptide transport</keyword>
<evidence type="ECO:0000256" key="5">
    <source>
        <dbReference type="ARBA" id="ARBA00022856"/>
    </source>
</evidence>
<dbReference type="Gene3D" id="1.10.3720.10">
    <property type="entry name" value="MetI-like"/>
    <property type="match status" value="1"/>
</dbReference>
<keyword evidence="8 9" id="KW-0472">Membrane</keyword>
<evidence type="ECO:0000313" key="13">
    <source>
        <dbReference type="Proteomes" id="UP000051562"/>
    </source>
</evidence>
<feature type="domain" description="ABC transmembrane type-1" evidence="10">
    <location>
        <begin position="76"/>
        <end position="264"/>
    </location>
</feature>
<evidence type="ECO:0000256" key="4">
    <source>
        <dbReference type="ARBA" id="ARBA00022692"/>
    </source>
</evidence>
<dbReference type="GO" id="GO:0015031">
    <property type="term" value="P:protein transport"/>
    <property type="evidence" value="ECO:0007669"/>
    <property type="project" value="UniProtKB-KW"/>
</dbReference>
<dbReference type="CDD" id="cd06261">
    <property type="entry name" value="TM_PBP2"/>
    <property type="match status" value="1"/>
</dbReference>
<evidence type="ECO:0000259" key="10">
    <source>
        <dbReference type="PROSITE" id="PS50928"/>
    </source>
</evidence>
<name>A0A0Q3T311_9HYPH</name>
<keyword evidence="4 9" id="KW-0812">Transmembrane</keyword>